<dbReference type="GO" id="GO:0016799">
    <property type="term" value="F:hydrolase activity, hydrolyzing N-glycosyl compounds"/>
    <property type="evidence" value="ECO:0007669"/>
    <property type="project" value="InterPro"/>
</dbReference>
<evidence type="ECO:0000256" key="1">
    <source>
        <dbReference type="SAM" id="MobiDB-lite"/>
    </source>
</evidence>
<name>A0A8H4W234_9HELO</name>
<evidence type="ECO:0000313" key="2">
    <source>
        <dbReference type="EMBL" id="KAF4630716.1"/>
    </source>
</evidence>
<evidence type="ECO:0008006" key="4">
    <source>
        <dbReference type="Google" id="ProtNLM"/>
    </source>
</evidence>
<reference evidence="2 3" key="1">
    <citation type="submission" date="2020-03" db="EMBL/GenBank/DDBJ databases">
        <title>Draft Genome Sequence of Cudoniella acicularis.</title>
        <authorList>
            <person name="Buettner E."/>
            <person name="Kellner H."/>
        </authorList>
    </citation>
    <scope>NUCLEOTIDE SEQUENCE [LARGE SCALE GENOMIC DNA]</scope>
    <source>
        <strain evidence="2 3">DSM 108380</strain>
    </source>
</reference>
<dbReference type="OrthoDB" id="2564527at2759"/>
<dbReference type="SUPFAM" id="SSF53590">
    <property type="entry name" value="Nucleoside hydrolase"/>
    <property type="match status" value="1"/>
</dbReference>
<proteinExistence type="predicted"/>
<feature type="region of interest" description="Disordered" evidence="1">
    <location>
        <begin position="38"/>
        <end position="92"/>
    </location>
</feature>
<feature type="compositionally biased region" description="Polar residues" evidence="1">
    <location>
        <begin position="82"/>
        <end position="92"/>
    </location>
</feature>
<organism evidence="2 3">
    <name type="scientific">Cudoniella acicularis</name>
    <dbReference type="NCBI Taxonomy" id="354080"/>
    <lineage>
        <taxon>Eukaryota</taxon>
        <taxon>Fungi</taxon>
        <taxon>Dikarya</taxon>
        <taxon>Ascomycota</taxon>
        <taxon>Pezizomycotina</taxon>
        <taxon>Leotiomycetes</taxon>
        <taxon>Helotiales</taxon>
        <taxon>Tricladiaceae</taxon>
        <taxon>Cudoniella</taxon>
    </lineage>
</organism>
<keyword evidence="3" id="KW-1185">Reference proteome</keyword>
<comment type="caution">
    <text evidence="2">The sequence shown here is derived from an EMBL/GenBank/DDBJ whole genome shotgun (WGS) entry which is preliminary data.</text>
</comment>
<gene>
    <name evidence="2" type="ORF">G7Y89_g7424</name>
</gene>
<dbReference type="EMBL" id="JAAMPI010000522">
    <property type="protein sequence ID" value="KAF4630716.1"/>
    <property type="molecule type" value="Genomic_DNA"/>
</dbReference>
<evidence type="ECO:0000313" key="3">
    <source>
        <dbReference type="Proteomes" id="UP000566819"/>
    </source>
</evidence>
<dbReference type="AlphaFoldDB" id="A0A8H4W234"/>
<dbReference type="Proteomes" id="UP000566819">
    <property type="component" value="Unassembled WGS sequence"/>
</dbReference>
<dbReference type="Gene3D" id="3.90.245.10">
    <property type="entry name" value="Ribonucleoside hydrolase-like"/>
    <property type="match status" value="1"/>
</dbReference>
<sequence length="516" mass="57088">MVAPPPLPFATNNQNHRKGRAVKLIVATIASIKFFATTSPHREASKSSQKAPGMDAGNGNRIISGSGSRNSNTDGRSEGQSHVESQQGSSKQHSRYSIATLLDTLRSWWAYLNQLTSSSPSKPMIPDGLTLEEAAQYETLLRVVEARRADGTKPPRVVVITDLAKDYDDLAAMVVLKELHRVGCVKLMGFIANLMPAMDRARFGRGALDELDLQLIPIARGTSGFPESGFKKHKILDYEFDCDFMADQDDPRLVTQKGEDLLLRLCQDAIRSGDKLTLLLISSLEDIFTFSLKYPNELRAAVSNIILQGGYTISEGKLEPDESANNNRYDFEAAQKFHTFMQESKIPTTVYTKVAAFATPLTSQLFGEMAETKHPLGKHLRHVQTFQNLAFYRSASSKDPKERFAPFMDQEWFLRNRSSWFNVHHEPGTPYPKDEELIPYLTKVVIYDALAALGAAGSDALHDLNVLRIDDQEASIHKIVGKAGPPSDPGINPEQMALVLSALLKGSLLSCQQGIR</sequence>
<feature type="compositionally biased region" description="Low complexity" evidence="1">
    <location>
        <begin position="57"/>
        <end position="72"/>
    </location>
</feature>
<dbReference type="InterPro" id="IPR036452">
    <property type="entry name" value="Ribo_hydro-like"/>
</dbReference>
<protein>
    <recommendedName>
        <fullName evidence="4">Inosine/uridine-preferring nucleoside hydrolase domain-containing protein</fullName>
    </recommendedName>
</protein>
<accession>A0A8H4W234</accession>